<evidence type="ECO:0000256" key="1">
    <source>
        <dbReference type="SAM" id="Phobius"/>
    </source>
</evidence>
<feature type="transmembrane region" description="Helical" evidence="1">
    <location>
        <begin position="29"/>
        <end position="49"/>
    </location>
</feature>
<keyword evidence="1" id="KW-1133">Transmembrane helix</keyword>
<name>C7DGJ6_MICA2</name>
<protein>
    <submittedName>
        <fullName evidence="2">Uncharacterized protein</fullName>
    </submittedName>
</protein>
<sequence length="184" mass="20013">MRISDIDIMAIKSGPRARGQSALEYLTTYGWAILIIAIAVAALAALGLFSPSTYVNSSCIAPSNFSCLLTQLDTHGNFSVKLEQSTSGTINLTAIGCDNQLVFNHMLNVTPKDMPSSDNFSQVLIGQTVYITGNLSEPLKCWYNNTVFAQLPNTLYHGYLIINYTNVQTGFPHTVVATLIEKVS</sequence>
<reference evidence="2 3" key="2">
    <citation type="journal article" date="2010" name="Proc. Natl. Acad. Sci. U.S.A.">
        <title>Enigmatic, ultrasmall, uncultivated Archaea.</title>
        <authorList>
            <person name="Baker B.J."/>
            <person name="Comolli L.R."/>
            <person name="Dick G.J."/>
            <person name="Hauser L.J."/>
            <person name="Hyatt D."/>
            <person name="Dill B.D."/>
            <person name="Land M.L."/>
            <person name="Verberkmoes N.C."/>
            <person name="Hettich R.L."/>
            <person name="Banfield J.F."/>
        </authorList>
    </citation>
    <scope>NUCLEOTIDE SEQUENCE [LARGE SCALE GENOMIC DNA]</scope>
    <source>
        <strain evidence="2">ARMAN-2</strain>
    </source>
</reference>
<evidence type="ECO:0000313" key="3">
    <source>
        <dbReference type="Proteomes" id="UP000332487"/>
    </source>
</evidence>
<gene>
    <name evidence="2" type="ORF">UNLARM2_0199</name>
</gene>
<keyword evidence="1" id="KW-0472">Membrane</keyword>
<dbReference type="EMBL" id="GG697238">
    <property type="protein sequence ID" value="EET90343.1"/>
    <property type="molecule type" value="Genomic_DNA"/>
</dbReference>
<accession>C7DGJ6</accession>
<keyword evidence="3" id="KW-1185">Reference proteome</keyword>
<keyword evidence="1" id="KW-0812">Transmembrane</keyword>
<organism evidence="2 3">
    <name type="scientific">Candidatus Micrarchaeum acidiphilum ARMAN-2</name>
    <dbReference type="NCBI Taxonomy" id="425595"/>
    <lineage>
        <taxon>Archaea</taxon>
        <taxon>Candidatus Micrarchaeota</taxon>
        <taxon>Candidatus Micrarchaeia</taxon>
        <taxon>Candidatus Micrarchaeales</taxon>
        <taxon>Candidatus Micrarchaeaceae</taxon>
        <taxon>Candidatus Micrarchaeum</taxon>
    </lineage>
</organism>
<evidence type="ECO:0000313" key="2">
    <source>
        <dbReference type="EMBL" id="EET90343.1"/>
    </source>
</evidence>
<dbReference type="Proteomes" id="UP000332487">
    <property type="component" value="Unassembled WGS sequence"/>
</dbReference>
<dbReference type="AlphaFoldDB" id="C7DGJ6"/>
<proteinExistence type="predicted"/>
<reference evidence="2 3" key="1">
    <citation type="journal article" date="2009" name="Genome Biol.">
        <title>Community-wide analysis of microbial genome sequence signatures.</title>
        <authorList>
            <person name="Dick G.J."/>
            <person name="Andersson A.F."/>
            <person name="Baker B.J."/>
            <person name="Simmons S.L."/>
            <person name="Thomas B.C."/>
            <person name="Yelton A.P."/>
            <person name="Banfield J.F."/>
        </authorList>
    </citation>
    <scope>NUCLEOTIDE SEQUENCE [LARGE SCALE GENOMIC DNA]</scope>
    <source>
        <strain evidence="2">ARMAN-2</strain>
    </source>
</reference>